<dbReference type="PROSITE" id="PS50893">
    <property type="entry name" value="ABC_TRANSPORTER_2"/>
    <property type="match status" value="2"/>
</dbReference>
<dbReference type="SMART" id="SM00382">
    <property type="entry name" value="AAA"/>
    <property type="match status" value="1"/>
</dbReference>
<dbReference type="InterPro" id="IPR017871">
    <property type="entry name" value="ABC_transporter-like_CS"/>
</dbReference>
<dbReference type="CDD" id="cd03257">
    <property type="entry name" value="ABC_NikE_OppD_transporters"/>
    <property type="match status" value="2"/>
</dbReference>
<keyword evidence="7" id="KW-1185">Reference proteome</keyword>
<dbReference type="Gene3D" id="3.40.50.300">
    <property type="entry name" value="P-loop containing nucleotide triphosphate hydrolases"/>
    <property type="match status" value="2"/>
</dbReference>
<dbReference type="PROSITE" id="PS00211">
    <property type="entry name" value="ABC_TRANSPORTER_1"/>
    <property type="match status" value="2"/>
</dbReference>
<organism evidence="6 7">
    <name type="scientific">Kibdelosporangium lantanae</name>
    <dbReference type="NCBI Taxonomy" id="1497396"/>
    <lineage>
        <taxon>Bacteria</taxon>
        <taxon>Bacillati</taxon>
        <taxon>Actinomycetota</taxon>
        <taxon>Actinomycetes</taxon>
        <taxon>Pseudonocardiales</taxon>
        <taxon>Pseudonocardiaceae</taxon>
        <taxon>Kibdelosporangium</taxon>
    </lineage>
</organism>
<dbReference type="GO" id="GO:0005524">
    <property type="term" value="F:ATP binding"/>
    <property type="evidence" value="ECO:0007669"/>
    <property type="project" value="UniProtKB-KW"/>
</dbReference>
<reference evidence="7" key="1">
    <citation type="journal article" date="2019" name="Int. J. Syst. Evol. Microbiol.">
        <title>The Global Catalogue of Microorganisms (GCM) 10K type strain sequencing project: providing services to taxonomists for standard genome sequencing and annotation.</title>
        <authorList>
            <consortium name="The Broad Institute Genomics Platform"/>
            <consortium name="The Broad Institute Genome Sequencing Center for Infectious Disease"/>
            <person name="Wu L."/>
            <person name="Ma J."/>
        </authorList>
    </citation>
    <scope>NUCLEOTIDE SEQUENCE [LARGE SCALE GENOMIC DNA]</scope>
    <source>
        <strain evidence="7">JCM 31486</strain>
    </source>
</reference>
<dbReference type="PANTHER" id="PTHR43776">
    <property type="entry name" value="TRANSPORT ATP-BINDING PROTEIN"/>
    <property type="match status" value="1"/>
</dbReference>
<evidence type="ECO:0000256" key="4">
    <source>
        <dbReference type="ARBA" id="ARBA00022840"/>
    </source>
</evidence>
<evidence type="ECO:0000256" key="2">
    <source>
        <dbReference type="ARBA" id="ARBA00022448"/>
    </source>
</evidence>
<feature type="domain" description="ABC transporter" evidence="5">
    <location>
        <begin position="282"/>
        <end position="513"/>
    </location>
</feature>
<keyword evidence="2" id="KW-0813">Transport</keyword>
<comment type="similarity">
    <text evidence="1">Belongs to the ABC transporter superfamily.</text>
</comment>
<accession>A0ABW3M3Z3</accession>
<dbReference type="EMBL" id="JBHTIS010000287">
    <property type="protein sequence ID" value="MFD1045398.1"/>
    <property type="molecule type" value="Genomic_DNA"/>
</dbReference>
<evidence type="ECO:0000313" key="6">
    <source>
        <dbReference type="EMBL" id="MFD1045398.1"/>
    </source>
</evidence>
<protein>
    <submittedName>
        <fullName evidence="6">ABC transporter ATP-binding protein</fullName>
    </submittedName>
</protein>
<dbReference type="SUPFAM" id="SSF52540">
    <property type="entry name" value="P-loop containing nucleoside triphosphate hydrolases"/>
    <property type="match status" value="2"/>
</dbReference>
<dbReference type="InterPro" id="IPR027417">
    <property type="entry name" value="P-loop_NTPase"/>
</dbReference>
<comment type="caution">
    <text evidence="6">The sequence shown here is derived from an EMBL/GenBank/DDBJ whole genome shotgun (WGS) entry which is preliminary data.</text>
</comment>
<dbReference type="InterPro" id="IPR013563">
    <property type="entry name" value="Oligopep_ABC_C"/>
</dbReference>
<dbReference type="InterPro" id="IPR003593">
    <property type="entry name" value="AAA+_ATPase"/>
</dbReference>
<proteinExistence type="inferred from homology"/>
<evidence type="ECO:0000259" key="5">
    <source>
        <dbReference type="PROSITE" id="PS50893"/>
    </source>
</evidence>
<dbReference type="NCBIfam" id="NF008453">
    <property type="entry name" value="PRK11308.1"/>
    <property type="match status" value="2"/>
</dbReference>
<sequence>MRVGHLVGGEVDIDGAELLGQPADVSRRRRGSVVAYVPQDPTAALNPVLRIGYQIREILDVHDSKEDREARVREVLEEVALPTDDEFRQRYPHQLSGGQAQRVVIAMAFALRPKVLVLDEPTTGLDVTNQAHVLATVKDLCERHRVAAVYVTHDLAVVGELAHRVAVLYAGQIVELGDKQDVFAAPRHPYTRALLAAVPSVTESRVLTGIAGHAPAPGQRPSGCRFHDRCDYQTEECATTEPPVVTIEGVLARCLRSEHVHRQPATTTTSAPTGETSQETVLEVANLTAWYGRQEILHQVGLAVPKNGCVALVGESGSGKSTLSRCVGGLHTEWDGTITFDNAEIPHGKRTPELRKRIQYIFQNPYLALNPRMTVNEIIRRPLVLFGQTATVAELLDQVSLPAETGRLLPARLSGGERQRVAIARALACEPDLLVCDEVTSALDVSVQASIIALLDNLRRTRGLSMLFVTHNLALVRSIATRTVVLAGGRTVESGPTERVLDNPEADYTRTLLANTPRLR</sequence>
<feature type="domain" description="ABC transporter" evidence="5">
    <location>
        <begin position="1"/>
        <end position="195"/>
    </location>
</feature>
<dbReference type="Proteomes" id="UP001597045">
    <property type="component" value="Unassembled WGS sequence"/>
</dbReference>
<dbReference type="Pfam" id="PF00005">
    <property type="entry name" value="ABC_tran"/>
    <property type="match status" value="2"/>
</dbReference>
<dbReference type="InterPro" id="IPR003439">
    <property type="entry name" value="ABC_transporter-like_ATP-bd"/>
</dbReference>
<evidence type="ECO:0000256" key="3">
    <source>
        <dbReference type="ARBA" id="ARBA00022741"/>
    </source>
</evidence>
<gene>
    <name evidence="6" type="ORF">ACFQ1S_07255</name>
</gene>
<dbReference type="PANTHER" id="PTHR43776:SF7">
    <property type="entry name" value="D,D-DIPEPTIDE TRANSPORT ATP-BINDING PROTEIN DDPF-RELATED"/>
    <property type="match status" value="1"/>
</dbReference>
<dbReference type="InterPro" id="IPR050319">
    <property type="entry name" value="ABC_transp_ATP-bind"/>
</dbReference>
<keyword evidence="4 6" id="KW-0067">ATP-binding</keyword>
<keyword evidence="3" id="KW-0547">Nucleotide-binding</keyword>
<evidence type="ECO:0000256" key="1">
    <source>
        <dbReference type="ARBA" id="ARBA00005417"/>
    </source>
</evidence>
<name>A0ABW3M3Z3_9PSEU</name>
<evidence type="ECO:0000313" key="7">
    <source>
        <dbReference type="Proteomes" id="UP001597045"/>
    </source>
</evidence>
<dbReference type="NCBIfam" id="TIGR01727">
    <property type="entry name" value="oligo_HPY"/>
    <property type="match status" value="1"/>
</dbReference>
<dbReference type="Pfam" id="PF08352">
    <property type="entry name" value="oligo_HPY"/>
    <property type="match status" value="2"/>
</dbReference>